<proteinExistence type="predicted"/>
<protein>
    <submittedName>
        <fullName evidence="1">Uncharacterized protein</fullName>
    </submittedName>
</protein>
<gene>
    <name evidence="1" type="ORF">SAMN02910291_00405</name>
</gene>
<dbReference type="Proteomes" id="UP000182680">
    <property type="component" value="Unassembled WGS sequence"/>
</dbReference>
<dbReference type="AlphaFoldDB" id="A0AA94L188"/>
<comment type="caution">
    <text evidence="1">The sequence shown here is derived from an EMBL/GenBank/DDBJ whole genome shotgun (WGS) entry which is preliminary data.</text>
</comment>
<organism evidence="1 2">
    <name type="scientific">Desulfovibrio desulfuricans</name>
    <dbReference type="NCBI Taxonomy" id="876"/>
    <lineage>
        <taxon>Bacteria</taxon>
        <taxon>Pseudomonadati</taxon>
        <taxon>Thermodesulfobacteriota</taxon>
        <taxon>Desulfovibrionia</taxon>
        <taxon>Desulfovibrionales</taxon>
        <taxon>Desulfovibrionaceae</taxon>
        <taxon>Desulfovibrio</taxon>
    </lineage>
</organism>
<sequence>MKEVADRLAPGCCKTNNMSSQRMQAAFYGVQPCMRTAPATVAGGGCPRRPSSGPGPLQGKVASTFDIYGLSCLPVFTAPRAAVWNAGRISVKRCLMVCLVVIKNNKNQIVIIMVCFDGFYLFRKRV</sequence>
<accession>A0AA94L188</accession>
<evidence type="ECO:0000313" key="2">
    <source>
        <dbReference type="Proteomes" id="UP000182680"/>
    </source>
</evidence>
<dbReference type="EMBL" id="FPIW01000004">
    <property type="protein sequence ID" value="SFW21176.1"/>
    <property type="molecule type" value="Genomic_DNA"/>
</dbReference>
<reference evidence="2" key="1">
    <citation type="submission" date="2016-11" db="EMBL/GenBank/DDBJ databases">
        <authorList>
            <person name="Jaros S."/>
            <person name="Januszkiewicz K."/>
            <person name="Wedrychowicz H."/>
        </authorList>
    </citation>
    <scope>NUCLEOTIDE SEQUENCE [LARGE SCALE GENOMIC DNA]</scope>
    <source>
        <strain evidence="2">DSM 7057</strain>
    </source>
</reference>
<evidence type="ECO:0000313" key="1">
    <source>
        <dbReference type="EMBL" id="SFW21176.1"/>
    </source>
</evidence>
<name>A0AA94L188_DESDE</name>